<dbReference type="AlphaFoldDB" id="A0A9P6JTH9"/>
<feature type="compositionally biased region" description="Polar residues" evidence="1">
    <location>
        <begin position="63"/>
        <end position="77"/>
    </location>
</feature>
<organism evidence="2 3">
    <name type="scientific">Mortierella hygrophila</name>
    <dbReference type="NCBI Taxonomy" id="979708"/>
    <lineage>
        <taxon>Eukaryota</taxon>
        <taxon>Fungi</taxon>
        <taxon>Fungi incertae sedis</taxon>
        <taxon>Mucoromycota</taxon>
        <taxon>Mortierellomycotina</taxon>
        <taxon>Mortierellomycetes</taxon>
        <taxon>Mortierellales</taxon>
        <taxon>Mortierellaceae</taxon>
        <taxon>Mortierella</taxon>
    </lineage>
</organism>
<evidence type="ECO:0000313" key="3">
    <source>
        <dbReference type="Proteomes" id="UP000723463"/>
    </source>
</evidence>
<feature type="non-terminal residue" evidence="2">
    <location>
        <position position="1"/>
    </location>
</feature>
<feature type="non-terminal residue" evidence="2">
    <location>
        <position position="114"/>
    </location>
</feature>
<protein>
    <submittedName>
        <fullName evidence="2">Uncharacterized protein</fullName>
    </submittedName>
</protein>
<reference evidence="2" key="1">
    <citation type="journal article" date="2020" name="Fungal Divers.">
        <title>Resolving the Mortierellaceae phylogeny through synthesis of multi-gene phylogenetics and phylogenomics.</title>
        <authorList>
            <person name="Vandepol N."/>
            <person name="Liber J."/>
            <person name="Desiro A."/>
            <person name="Na H."/>
            <person name="Kennedy M."/>
            <person name="Barry K."/>
            <person name="Grigoriev I.V."/>
            <person name="Miller A.N."/>
            <person name="O'Donnell K."/>
            <person name="Stajich J.E."/>
            <person name="Bonito G."/>
        </authorList>
    </citation>
    <scope>NUCLEOTIDE SEQUENCE</scope>
    <source>
        <strain evidence="2">NRRL 2591</strain>
    </source>
</reference>
<proteinExistence type="predicted"/>
<evidence type="ECO:0000256" key="1">
    <source>
        <dbReference type="SAM" id="MobiDB-lite"/>
    </source>
</evidence>
<sequence length="114" mass="11993">DSSTTSVFGGSSMTGLGTSIGLGVSMTAGISMRVEEMSMNSVTYIDSGLSLNWISDSSGQCCFSSTSNNPEVTTNRSSDSDADKGQALRFWKVHQEAWRQNLLIGNLSGQGGGR</sequence>
<accession>A0A9P6JTH9</accession>
<evidence type="ECO:0000313" key="2">
    <source>
        <dbReference type="EMBL" id="KAF9531814.1"/>
    </source>
</evidence>
<keyword evidence="3" id="KW-1185">Reference proteome</keyword>
<gene>
    <name evidence="2" type="ORF">EC957_002637</name>
</gene>
<dbReference type="EMBL" id="JAAAXW010001540">
    <property type="protein sequence ID" value="KAF9531814.1"/>
    <property type="molecule type" value="Genomic_DNA"/>
</dbReference>
<name>A0A9P6JTH9_9FUNG</name>
<dbReference type="Proteomes" id="UP000723463">
    <property type="component" value="Unassembled WGS sequence"/>
</dbReference>
<feature type="region of interest" description="Disordered" evidence="1">
    <location>
        <begin position="63"/>
        <end position="83"/>
    </location>
</feature>
<comment type="caution">
    <text evidence="2">The sequence shown here is derived from an EMBL/GenBank/DDBJ whole genome shotgun (WGS) entry which is preliminary data.</text>
</comment>